<evidence type="ECO:0000313" key="1">
    <source>
        <dbReference type="EMBL" id="MDX8045723.1"/>
    </source>
</evidence>
<sequence length="370" mass="40369">MKQAFDQIVVGGGVMGTSIAYQLSKRGYRVLLLEANEIAAEASSAAAGMLGVQMEFEQNSALFQFAKESRALFPSLAQELLEDSGVDIQLIEKGALKLVYHEDELPRLKRIATFQTEQGKEARIISASTVPEKELATDFYAALYCPTEGQVSAPHLTKAFARGAERHGAVIYEQTEVTDFIVEHGKVIGVTTTDDSYYANAVVMTCGFKSGRFSSFIKGITPIKGECLSVITDKPLIQSTIFTEGCYIVPKRGNRLIIGATSKPNQTDKDVKVASVLHLLSRAKQILPALNKASIEKIWAGVRPMTHDGLPYLGEVPDVSGLFVATGHYRNGILLAARTATFMADFIEGKQVNQHFLTAFSLTRERLVSV</sequence>
<proteinExistence type="predicted"/>
<dbReference type="EC" id="1.4.3.19" evidence="1"/>
<keyword evidence="1" id="KW-0560">Oxidoreductase</keyword>
<dbReference type="Proteomes" id="UP001277972">
    <property type="component" value="Unassembled WGS sequence"/>
</dbReference>
<protein>
    <submittedName>
        <fullName evidence="1">Glycine oxidase ThiO</fullName>
        <ecNumber evidence="1">1.4.3.19</ecNumber>
    </submittedName>
</protein>
<name>A0ACC6M494_9BACI</name>
<dbReference type="EMBL" id="JAWZSR010000003">
    <property type="protein sequence ID" value="MDX8045723.1"/>
    <property type="molecule type" value="Genomic_DNA"/>
</dbReference>
<keyword evidence="2" id="KW-1185">Reference proteome</keyword>
<comment type="caution">
    <text evidence="1">The sequence shown here is derived from an EMBL/GenBank/DDBJ whole genome shotgun (WGS) entry which is preliminary data.</text>
</comment>
<accession>A0ACC6M494</accession>
<organism evidence="1 2">
    <name type="scientific">Gracilibacillus pellucidus</name>
    <dbReference type="NCBI Taxonomy" id="3095368"/>
    <lineage>
        <taxon>Bacteria</taxon>
        <taxon>Bacillati</taxon>
        <taxon>Bacillota</taxon>
        <taxon>Bacilli</taxon>
        <taxon>Bacillales</taxon>
        <taxon>Bacillaceae</taxon>
        <taxon>Gracilibacillus</taxon>
    </lineage>
</organism>
<evidence type="ECO:0000313" key="2">
    <source>
        <dbReference type="Proteomes" id="UP001277972"/>
    </source>
</evidence>
<reference evidence="1" key="1">
    <citation type="submission" date="2023-11" db="EMBL/GenBank/DDBJ databases">
        <title>Gracilibacillus pellucida a moderately halophilic bacterium isolated from saline soil in Xinjiang province.</title>
        <authorList>
            <person name="Zhang Z."/>
            <person name="Tan F."/>
            <person name="Wang Y."/>
            <person name="Xia M."/>
        </authorList>
    </citation>
    <scope>NUCLEOTIDE SEQUENCE</scope>
    <source>
        <strain evidence="1">S3-1-1</strain>
    </source>
</reference>
<gene>
    <name evidence="1" type="primary">thiO</name>
    <name evidence="1" type="ORF">SH601_06945</name>
</gene>